<dbReference type="InterPro" id="IPR036396">
    <property type="entry name" value="Cyt_P450_sf"/>
</dbReference>
<sequence length="92" mass="10868">MWKKQGNLEKLLNRRSEQPWGLLGFREVDGLEKRLKRIGKRTDAFIQRLVDEHRNGKHSADTIIGHLLIQQRSQPEYYTDRMIKGLALIDEN</sequence>
<accession>A0A371GWH3</accession>
<dbReference type="GO" id="GO:0020037">
    <property type="term" value="F:heme binding"/>
    <property type="evidence" value="ECO:0007669"/>
    <property type="project" value="InterPro"/>
</dbReference>
<name>A0A371GWH3_MUCPR</name>
<proteinExistence type="predicted"/>
<comment type="caution">
    <text evidence="1">The sequence shown here is derived from an EMBL/GenBank/DDBJ whole genome shotgun (WGS) entry which is preliminary data.</text>
</comment>
<dbReference type="STRING" id="157652.A0A371GWH3"/>
<feature type="non-terminal residue" evidence="1">
    <location>
        <position position="1"/>
    </location>
</feature>
<keyword evidence="2" id="KW-1185">Reference proteome</keyword>
<evidence type="ECO:0000313" key="1">
    <source>
        <dbReference type="EMBL" id="RDX94895.1"/>
    </source>
</evidence>
<protein>
    <submittedName>
        <fullName evidence="1">Cytochrome P450 81E8</fullName>
    </submittedName>
</protein>
<dbReference type="GO" id="GO:0016705">
    <property type="term" value="F:oxidoreductase activity, acting on paired donors, with incorporation or reduction of molecular oxygen"/>
    <property type="evidence" value="ECO:0007669"/>
    <property type="project" value="InterPro"/>
</dbReference>
<dbReference type="SUPFAM" id="SSF48264">
    <property type="entry name" value="Cytochrome P450"/>
    <property type="match status" value="1"/>
</dbReference>
<organism evidence="1 2">
    <name type="scientific">Mucuna pruriens</name>
    <name type="common">Velvet bean</name>
    <name type="synonym">Dolichos pruriens</name>
    <dbReference type="NCBI Taxonomy" id="157652"/>
    <lineage>
        <taxon>Eukaryota</taxon>
        <taxon>Viridiplantae</taxon>
        <taxon>Streptophyta</taxon>
        <taxon>Embryophyta</taxon>
        <taxon>Tracheophyta</taxon>
        <taxon>Spermatophyta</taxon>
        <taxon>Magnoliopsida</taxon>
        <taxon>eudicotyledons</taxon>
        <taxon>Gunneridae</taxon>
        <taxon>Pentapetalae</taxon>
        <taxon>rosids</taxon>
        <taxon>fabids</taxon>
        <taxon>Fabales</taxon>
        <taxon>Fabaceae</taxon>
        <taxon>Papilionoideae</taxon>
        <taxon>50 kb inversion clade</taxon>
        <taxon>NPAAA clade</taxon>
        <taxon>indigoferoid/millettioid clade</taxon>
        <taxon>Phaseoleae</taxon>
        <taxon>Mucuna</taxon>
    </lineage>
</organism>
<dbReference type="GO" id="GO:0005506">
    <property type="term" value="F:iron ion binding"/>
    <property type="evidence" value="ECO:0007669"/>
    <property type="project" value="InterPro"/>
</dbReference>
<evidence type="ECO:0000313" key="2">
    <source>
        <dbReference type="Proteomes" id="UP000257109"/>
    </source>
</evidence>
<dbReference type="Proteomes" id="UP000257109">
    <property type="component" value="Unassembled WGS sequence"/>
</dbReference>
<dbReference type="EMBL" id="QJKJ01004257">
    <property type="protein sequence ID" value="RDX94895.1"/>
    <property type="molecule type" value="Genomic_DNA"/>
</dbReference>
<gene>
    <name evidence="1" type="primary">CYP81E8</name>
    <name evidence="1" type="ORF">CR513_22659</name>
</gene>
<reference evidence="1" key="1">
    <citation type="submission" date="2018-05" db="EMBL/GenBank/DDBJ databases">
        <title>Draft genome of Mucuna pruriens seed.</title>
        <authorList>
            <person name="Nnadi N.E."/>
            <person name="Vos R."/>
            <person name="Hasami M.H."/>
            <person name="Devisetty U.K."/>
            <person name="Aguiy J.C."/>
        </authorList>
    </citation>
    <scope>NUCLEOTIDE SEQUENCE [LARGE SCALE GENOMIC DNA]</scope>
    <source>
        <strain evidence="1">JCA_2017</strain>
    </source>
</reference>
<dbReference type="GO" id="GO:0004497">
    <property type="term" value="F:monooxygenase activity"/>
    <property type="evidence" value="ECO:0007669"/>
    <property type="project" value="InterPro"/>
</dbReference>
<dbReference type="AlphaFoldDB" id="A0A371GWH3"/>
<dbReference type="OrthoDB" id="1430267at2759"/>